<dbReference type="GeneID" id="11464241"/>
<gene>
    <name evidence="2" type="primary">RL1</name>
</gene>
<sequence>MASNWNTEHPGLGPLLDTFELSDIAVQCEDSTPSMPKTDENQSEDETDDDSDDSQSKNEEEESRIKSWAWDGSYIPKPSARNAEISARRAEPLSSCWCIWTPRWPLPGRVTRKRREERGAVHLLNSRARDGRADWTFLRVRSLVLADDSSVEHDEEALFLPPWTSEAPPWAEDWPRYRIALLFGGHGAHLMIIRPTFDEAASRGLFPRMACQDKDAPTTLPNGLCIRRGTWIASETFPTPLLRQDLSTPSLLGYRPKPVRIWRSPTVPPLAPREPRRGVDVDITGTETVAEIVELKTS</sequence>
<reference evidence="2" key="1">
    <citation type="submission" date="2011-12" db="EMBL/GenBank/DDBJ databases">
        <title>Comparative genomics of primate cytomegaloviruses.</title>
        <authorList>
            <person name="Davison A.J."/>
            <person name="Holton M."/>
            <person name="Dolan A."/>
            <person name="Dargan D.J."/>
            <person name="Gatherer D."/>
            <person name="Hayward G.S."/>
        </authorList>
    </citation>
    <scope>NUCLEOTIDE SEQUENCE [LARGE SCALE GENOMIC DNA]</scope>
    <source>
        <strain evidence="2">SqSHV</strain>
    </source>
</reference>
<dbReference type="KEGG" id="vg:11464241"/>
<accession>G8XSS4</accession>
<evidence type="ECO:0000313" key="3">
    <source>
        <dbReference type="Proteomes" id="UP000097892"/>
    </source>
</evidence>
<proteinExistence type="predicted"/>
<evidence type="ECO:0000256" key="1">
    <source>
        <dbReference type="SAM" id="MobiDB-lite"/>
    </source>
</evidence>
<organism evidence="2 3">
    <name type="scientific">Saimiriine betaherpesvirus 4</name>
    <dbReference type="NCBI Taxonomy" id="1535247"/>
    <lineage>
        <taxon>Viruses</taxon>
        <taxon>Duplodnaviria</taxon>
        <taxon>Heunggongvirae</taxon>
        <taxon>Peploviricota</taxon>
        <taxon>Herviviricetes</taxon>
        <taxon>Herpesvirales</taxon>
        <taxon>Orthoherpesviridae</taxon>
        <taxon>Betaherpesvirinae</taxon>
        <taxon>Cytomegalovirus</taxon>
        <taxon>Cytomegalovirus saimiriinebeta4</taxon>
    </lineage>
</organism>
<name>G8XSS4_9BETA</name>
<evidence type="ECO:0000313" key="2">
    <source>
        <dbReference type="EMBL" id="AEV80871.1"/>
    </source>
</evidence>
<dbReference type="OrthoDB" id="37111at10239"/>
<feature type="compositionally biased region" description="Acidic residues" evidence="1">
    <location>
        <begin position="41"/>
        <end position="53"/>
    </location>
</feature>
<feature type="region of interest" description="Disordered" evidence="1">
    <location>
        <begin position="23"/>
        <end position="65"/>
    </location>
</feature>
<dbReference type="Proteomes" id="UP000097892">
    <property type="component" value="Segment"/>
</dbReference>
<dbReference type="RefSeq" id="YP_004940182.1">
    <property type="nucleotide sequence ID" value="NC_016448.1"/>
</dbReference>
<keyword evidence="3" id="KW-1185">Reference proteome</keyword>
<dbReference type="EMBL" id="FJ483967">
    <property type="protein sequence ID" value="AEV80871.1"/>
    <property type="molecule type" value="Genomic_DNA"/>
</dbReference>
<protein>
    <submittedName>
        <fullName evidence="2">Protein RL1</fullName>
    </submittedName>
</protein>